<proteinExistence type="inferred from homology"/>
<dbReference type="GO" id="GO:0046872">
    <property type="term" value="F:metal ion binding"/>
    <property type="evidence" value="ECO:0007669"/>
    <property type="project" value="UniProtKB-KW"/>
</dbReference>
<evidence type="ECO:0000256" key="1">
    <source>
        <dbReference type="ARBA" id="ARBA00000077"/>
    </source>
</evidence>
<evidence type="ECO:0000256" key="4">
    <source>
        <dbReference type="ARBA" id="ARBA00022722"/>
    </source>
</evidence>
<sequence length="425" mass="49400">NDPEIEVYTDGSYKDDKGRGPRTGAGIWYGNEDPRNRAIRIPGEDQSNQVGEMAAILYLLDEVSPYAPLKINTDSMYVIDSLTEYMEEWERNGFVRIKNAELIKAIIAKLRERGAETKFRWIKGHSGVHGNEMADILAGEGADKPTPDGIDLTIKEKFNLAGAQLSTMTQALAYQAILERKVRPNRHGTKEVLDITRHATKEAFGFTPNDERIWKSTTNKDVRRPIRIFLWKTLHRAYKIGKYWENIPGWEQREKCQVCGEEESMQHILLECEEPCRKMIWNLAEDLWKMKRDQWPELKNIGSILACTMAIFKDAKGKRMAGANRFYRILITESAHLIWRLRNKRFNEASIETWPEEQETRNQRIAAINQRLDLDKAMTSTRFEKKAIPRKLVLQTWRNTLRNEKNLPEDWTNVRGVLVGIEKQR</sequence>
<dbReference type="CDD" id="cd09280">
    <property type="entry name" value="RNase_HI_eukaryote_like"/>
    <property type="match status" value="1"/>
</dbReference>
<evidence type="ECO:0000313" key="10">
    <source>
        <dbReference type="EMBL" id="KZP18250.1"/>
    </source>
</evidence>
<dbReference type="EC" id="3.1.26.4" evidence="3"/>
<dbReference type="GO" id="GO:0043137">
    <property type="term" value="P:DNA replication, removal of RNA primer"/>
    <property type="evidence" value="ECO:0007669"/>
    <property type="project" value="TreeGrafter"/>
</dbReference>
<feature type="non-terminal residue" evidence="10">
    <location>
        <position position="425"/>
    </location>
</feature>
<dbReference type="Pfam" id="PF00075">
    <property type="entry name" value="RNase_H"/>
    <property type="match status" value="1"/>
</dbReference>
<name>A0A166GX17_9AGAM</name>
<dbReference type="InterPro" id="IPR002156">
    <property type="entry name" value="RNaseH_domain"/>
</dbReference>
<dbReference type="EMBL" id="KV417574">
    <property type="protein sequence ID" value="KZP18250.1"/>
    <property type="molecule type" value="Genomic_DNA"/>
</dbReference>
<feature type="domain" description="RNase H type-1" evidence="9">
    <location>
        <begin position="1"/>
        <end position="143"/>
    </location>
</feature>
<dbReference type="InterPro" id="IPR026960">
    <property type="entry name" value="RVT-Znf"/>
</dbReference>
<reference evidence="10 11" key="1">
    <citation type="journal article" date="2016" name="Mol. Biol. Evol.">
        <title>Comparative Genomics of Early-Diverging Mushroom-Forming Fungi Provides Insights into the Origins of Lignocellulose Decay Capabilities.</title>
        <authorList>
            <person name="Nagy L.G."/>
            <person name="Riley R."/>
            <person name="Tritt A."/>
            <person name="Adam C."/>
            <person name="Daum C."/>
            <person name="Floudas D."/>
            <person name="Sun H."/>
            <person name="Yadav J.S."/>
            <person name="Pangilinan J."/>
            <person name="Larsson K.H."/>
            <person name="Matsuura K."/>
            <person name="Barry K."/>
            <person name="Labutti K."/>
            <person name="Kuo R."/>
            <person name="Ohm R.A."/>
            <person name="Bhattacharya S.S."/>
            <person name="Shirouzu T."/>
            <person name="Yoshinaga Y."/>
            <person name="Martin F.M."/>
            <person name="Grigoriev I.V."/>
            <person name="Hibbett D.S."/>
        </authorList>
    </citation>
    <scope>NUCLEOTIDE SEQUENCE [LARGE SCALE GENOMIC DNA]</scope>
    <source>
        <strain evidence="10 11">CBS 109695</strain>
    </source>
</reference>
<dbReference type="STRING" id="436010.A0A166GX17"/>
<dbReference type="Gene3D" id="3.30.420.10">
    <property type="entry name" value="Ribonuclease H-like superfamily/Ribonuclease H"/>
    <property type="match status" value="1"/>
</dbReference>
<dbReference type="PANTHER" id="PTHR10642:SF26">
    <property type="entry name" value="RIBONUCLEASE H1"/>
    <property type="match status" value="1"/>
</dbReference>
<feature type="non-terminal residue" evidence="10">
    <location>
        <position position="1"/>
    </location>
</feature>
<feature type="region of interest" description="Disordered" evidence="8">
    <location>
        <begin position="1"/>
        <end position="27"/>
    </location>
</feature>
<comment type="catalytic activity">
    <reaction evidence="1">
        <text>Endonucleolytic cleavage to 5'-phosphomonoester.</text>
        <dbReference type="EC" id="3.1.26.4"/>
    </reaction>
</comment>
<dbReference type="Pfam" id="PF13966">
    <property type="entry name" value="zf-RVT"/>
    <property type="match status" value="1"/>
</dbReference>
<keyword evidence="7" id="KW-0378">Hydrolase</keyword>
<dbReference type="Proteomes" id="UP000076532">
    <property type="component" value="Unassembled WGS sequence"/>
</dbReference>
<keyword evidence="4" id="KW-0540">Nuclease</keyword>
<organism evidence="10 11">
    <name type="scientific">Athelia psychrophila</name>
    <dbReference type="NCBI Taxonomy" id="1759441"/>
    <lineage>
        <taxon>Eukaryota</taxon>
        <taxon>Fungi</taxon>
        <taxon>Dikarya</taxon>
        <taxon>Basidiomycota</taxon>
        <taxon>Agaricomycotina</taxon>
        <taxon>Agaricomycetes</taxon>
        <taxon>Agaricomycetidae</taxon>
        <taxon>Atheliales</taxon>
        <taxon>Atheliaceae</taxon>
        <taxon>Athelia</taxon>
    </lineage>
</organism>
<protein>
    <recommendedName>
        <fullName evidence="3">ribonuclease H</fullName>
        <ecNumber evidence="3">3.1.26.4</ecNumber>
    </recommendedName>
</protein>
<evidence type="ECO:0000313" key="11">
    <source>
        <dbReference type="Proteomes" id="UP000076532"/>
    </source>
</evidence>
<dbReference type="GO" id="GO:0004523">
    <property type="term" value="F:RNA-DNA hybrid ribonuclease activity"/>
    <property type="evidence" value="ECO:0007669"/>
    <property type="project" value="UniProtKB-EC"/>
</dbReference>
<dbReference type="SUPFAM" id="SSF53098">
    <property type="entry name" value="Ribonuclease H-like"/>
    <property type="match status" value="1"/>
</dbReference>
<evidence type="ECO:0000256" key="7">
    <source>
        <dbReference type="ARBA" id="ARBA00022801"/>
    </source>
</evidence>
<evidence type="ECO:0000256" key="2">
    <source>
        <dbReference type="ARBA" id="ARBA00005300"/>
    </source>
</evidence>
<keyword evidence="5" id="KW-0479">Metal-binding</keyword>
<dbReference type="PROSITE" id="PS50879">
    <property type="entry name" value="RNASE_H_1"/>
    <property type="match status" value="1"/>
</dbReference>
<keyword evidence="6" id="KW-0255">Endonuclease</keyword>
<evidence type="ECO:0000256" key="6">
    <source>
        <dbReference type="ARBA" id="ARBA00022759"/>
    </source>
</evidence>
<evidence type="ECO:0000256" key="8">
    <source>
        <dbReference type="SAM" id="MobiDB-lite"/>
    </source>
</evidence>
<gene>
    <name evidence="10" type="ORF">FIBSPDRAFT_709877</name>
</gene>
<dbReference type="InterPro" id="IPR036397">
    <property type="entry name" value="RNaseH_sf"/>
</dbReference>
<dbReference type="GO" id="GO:0003676">
    <property type="term" value="F:nucleic acid binding"/>
    <property type="evidence" value="ECO:0007669"/>
    <property type="project" value="InterPro"/>
</dbReference>
<dbReference type="InterPro" id="IPR050092">
    <property type="entry name" value="RNase_H"/>
</dbReference>
<dbReference type="AlphaFoldDB" id="A0A166GX17"/>
<evidence type="ECO:0000256" key="3">
    <source>
        <dbReference type="ARBA" id="ARBA00012180"/>
    </source>
</evidence>
<accession>A0A166GX17</accession>
<dbReference type="OrthoDB" id="2752996at2759"/>
<keyword evidence="11" id="KW-1185">Reference proteome</keyword>
<evidence type="ECO:0000259" key="9">
    <source>
        <dbReference type="PROSITE" id="PS50879"/>
    </source>
</evidence>
<comment type="similarity">
    <text evidence="2">Belongs to the RNase H family.</text>
</comment>
<evidence type="ECO:0000256" key="5">
    <source>
        <dbReference type="ARBA" id="ARBA00022723"/>
    </source>
</evidence>
<dbReference type="InterPro" id="IPR012337">
    <property type="entry name" value="RNaseH-like_sf"/>
</dbReference>
<dbReference type="PANTHER" id="PTHR10642">
    <property type="entry name" value="RIBONUCLEASE H1"/>
    <property type="match status" value="1"/>
</dbReference>